<evidence type="ECO:0000313" key="2">
    <source>
        <dbReference type="Proteomes" id="UP000176349"/>
    </source>
</evidence>
<dbReference type="NCBIfam" id="TIGR02532">
    <property type="entry name" value="IV_pilin_GFxxxE"/>
    <property type="match status" value="1"/>
</dbReference>
<dbReference type="SUPFAM" id="SSF54523">
    <property type="entry name" value="Pili subunits"/>
    <property type="match status" value="1"/>
</dbReference>
<dbReference type="Gene3D" id="3.30.700.10">
    <property type="entry name" value="Glycoprotein, Type 4 Pilin"/>
    <property type="match status" value="1"/>
</dbReference>
<organism evidence="1 2">
    <name type="scientific">Candidatus Liptonbacteria bacterium GWC1_60_9</name>
    <dbReference type="NCBI Taxonomy" id="1798645"/>
    <lineage>
        <taxon>Bacteria</taxon>
        <taxon>Candidatus Liptoniibacteriota</taxon>
    </lineage>
</organism>
<dbReference type="InterPro" id="IPR012902">
    <property type="entry name" value="N_methyl_site"/>
</dbReference>
<dbReference type="Proteomes" id="UP000176349">
    <property type="component" value="Unassembled WGS sequence"/>
</dbReference>
<evidence type="ECO:0000313" key="1">
    <source>
        <dbReference type="EMBL" id="OGY96905.1"/>
    </source>
</evidence>
<reference evidence="1 2" key="1">
    <citation type="journal article" date="2016" name="Nat. Commun.">
        <title>Thousands of microbial genomes shed light on interconnected biogeochemical processes in an aquifer system.</title>
        <authorList>
            <person name="Anantharaman K."/>
            <person name="Brown C.T."/>
            <person name="Hug L.A."/>
            <person name="Sharon I."/>
            <person name="Castelle C.J."/>
            <person name="Probst A.J."/>
            <person name="Thomas B.C."/>
            <person name="Singh A."/>
            <person name="Wilkins M.J."/>
            <person name="Karaoz U."/>
            <person name="Brodie E.L."/>
            <person name="Williams K.H."/>
            <person name="Hubbard S.S."/>
            <person name="Banfield J.F."/>
        </authorList>
    </citation>
    <scope>NUCLEOTIDE SEQUENCE [LARGE SCALE GENOMIC DNA]</scope>
</reference>
<comment type="caution">
    <text evidence="1">The sequence shown here is derived from an EMBL/GenBank/DDBJ whole genome shotgun (WGS) entry which is preliminary data.</text>
</comment>
<dbReference type="AlphaFoldDB" id="A0A1G2C6A3"/>
<accession>A0A1G2C6A3</accession>
<sequence length="165" mass="18162">MRKGFTLIELLTVIAVLTVLSAILIQYSRTGERQLILFREQAKLIAALSQSKSLALSTFNRPEVPCGYGMHFVAPRTYILFSDLSPNCATSDRVYSGTDEDVTVFDLDPNIQFVDLSVSDILFIPPDPRIVMTPAQTEADITIETIDGTASMMVRVNSAGQITTQ</sequence>
<protein>
    <recommendedName>
        <fullName evidence="3">General secretion pathway GspH domain-containing protein</fullName>
    </recommendedName>
</protein>
<gene>
    <name evidence="1" type="ORF">A2128_02235</name>
</gene>
<name>A0A1G2C6A3_9BACT</name>
<evidence type="ECO:0008006" key="3">
    <source>
        <dbReference type="Google" id="ProtNLM"/>
    </source>
</evidence>
<dbReference type="InterPro" id="IPR045584">
    <property type="entry name" value="Pilin-like"/>
</dbReference>
<dbReference type="EMBL" id="MHKV01000030">
    <property type="protein sequence ID" value="OGY96905.1"/>
    <property type="molecule type" value="Genomic_DNA"/>
</dbReference>
<dbReference type="PROSITE" id="PS00409">
    <property type="entry name" value="PROKAR_NTER_METHYL"/>
    <property type="match status" value="1"/>
</dbReference>
<proteinExistence type="predicted"/>
<dbReference type="Pfam" id="PF07963">
    <property type="entry name" value="N_methyl"/>
    <property type="match status" value="1"/>
</dbReference>